<evidence type="ECO:0000313" key="4">
    <source>
        <dbReference type="EMBL" id="MDG0817261.1"/>
    </source>
</evidence>
<dbReference type="InterPro" id="IPR040079">
    <property type="entry name" value="Glutathione_S-Trfase"/>
</dbReference>
<comment type="similarity">
    <text evidence="1">Belongs to the GST superfamily. Zeta family.</text>
</comment>
<dbReference type="Gene3D" id="3.40.30.10">
    <property type="entry name" value="Glutaredoxin"/>
    <property type="match status" value="1"/>
</dbReference>
<dbReference type="InterPro" id="IPR034330">
    <property type="entry name" value="GST_Zeta_C"/>
</dbReference>
<dbReference type="InterPro" id="IPR005955">
    <property type="entry name" value="GST_Zeta"/>
</dbReference>
<sequence>MASMVLYNYFRSSTSFRVRAALHIKGLDFEYKPINLLKGEQHSPEYRKLNPLGGLPTLVHNGKVMPDSAAILEYLEEIAPAPSLFPADPYLKARIRQVCEIVNSSMHPYGNLKITQYLGETLGFTQEQKDQWVQKWVTQGLEALEKTLPEFSGTYCFGDKITMADLYVYPQVITCQRFHVDLSKYPTVMKIYENCHKNEFFQKAHFSRQIDTPEELRAKN</sequence>
<dbReference type="Gene3D" id="1.20.1050.10">
    <property type="match status" value="1"/>
</dbReference>
<proteinExistence type="inferred from homology"/>
<dbReference type="PROSITE" id="PS50404">
    <property type="entry name" value="GST_NTER"/>
    <property type="match status" value="1"/>
</dbReference>
<dbReference type="InterPro" id="IPR004046">
    <property type="entry name" value="GST_C"/>
</dbReference>
<dbReference type="SUPFAM" id="SSF52833">
    <property type="entry name" value="Thioredoxin-like"/>
    <property type="match status" value="1"/>
</dbReference>
<dbReference type="CDD" id="cd03191">
    <property type="entry name" value="GST_C_Zeta"/>
    <property type="match status" value="1"/>
</dbReference>
<feature type="domain" description="GST C-terminal" evidence="3">
    <location>
        <begin position="88"/>
        <end position="214"/>
    </location>
</feature>
<keyword evidence="5" id="KW-1185">Reference proteome</keyword>
<dbReference type="GO" id="GO:0016034">
    <property type="term" value="F:maleylacetoacetate isomerase activity"/>
    <property type="evidence" value="ECO:0007669"/>
    <property type="project" value="UniProtKB-EC"/>
</dbReference>
<evidence type="ECO:0000256" key="1">
    <source>
        <dbReference type="ARBA" id="ARBA00010007"/>
    </source>
</evidence>
<organism evidence="4 5">
    <name type="scientific">Bdellovibrio svalbardensis</name>
    <dbReference type="NCBI Taxonomy" id="2972972"/>
    <lineage>
        <taxon>Bacteria</taxon>
        <taxon>Pseudomonadati</taxon>
        <taxon>Bdellovibrionota</taxon>
        <taxon>Bdellovibrionia</taxon>
        <taxon>Bdellovibrionales</taxon>
        <taxon>Pseudobdellovibrionaceae</taxon>
        <taxon>Bdellovibrio</taxon>
    </lineage>
</organism>
<protein>
    <submittedName>
        <fullName evidence="4">Maleylacetoacetate isomerase</fullName>
        <ecNumber evidence="4">5.2.1.2</ecNumber>
    </submittedName>
</protein>
<dbReference type="SFLD" id="SFLDG00358">
    <property type="entry name" value="Main_(cytGST)"/>
    <property type="match status" value="1"/>
</dbReference>
<dbReference type="InterPro" id="IPR004045">
    <property type="entry name" value="Glutathione_S-Trfase_N"/>
</dbReference>
<feature type="domain" description="GST N-terminal" evidence="2">
    <location>
        <begin position="2"/>
        <end position="83"/>
    </location>
</feature>
<dbReference type="EC" id="5.2.1.2" evidence="4"/>
<keyword evidence="4" id="KW-0413">Isomerase</keyword>
<reference evidence="4" key="1">
    <citation type="submission" date="2022-08" db="EMBL/GenBank/DDBJ databases">
        <title>Novel Bdellovibrio Species Isolated from Svalbard: Designation Bdellovibrio svalbardensis.</title>
        <authorList>
            <person name="Mitchell R.J."/>
            <person name="Choi S.Y."/>
        </authorList>
    </citation>
    <scope>NUCLEOTIDE SEQUENCE</scope>
    <source>
        <strain evidence="4">PAP01</strain>
    </source>
</reference>
<dbReference type="SUPFAM" id="SSF47616">
    <property type="entry name" value="GST C-terminal domain-like"/>
    <property type="match status" value="1"/>
</dbReference>
<dbReference type="NCBIfam" id="TIGR01262">
    <property type="entry name" value="maiA"/>
    <property type="match status" value="1"/>
</dbReference>
<dbReference type="SFLD" id="SFLDS00019">
    <property type="entry name" value="Glutathione_Transferase_(cytos"/>
    <property type="match status" value="1"/>
</dbReference>
<dbReference type="InterPro" id="IPR010987">
    <property type="entry name" value="Glutathione-S-Trfase_C-like"/>
</dbReference>
<accession>A0ABT6DN61</accession>
<dbReference type="RefSeq" id="WP_277578736.1">
    <property type="nucleotide sequence ID" value="NZ_JANRMI010000003.1"/>
</dbReference>
<dbReference type="InterPro" id="IPR034333">
    <property type="entry name" value="GST_Zeta_N"/>
</dbReference>
<evidence type="ECO:0000259" key="3">
    <source>
        <dbReference type="PROSITE" id="PS50405"/>
    </source>
</evidence>
<dbReference type="PANTHER" id="PTHR42673">
    <property type="entry name" value="MALEYLACETOACETATE ISOMERASE"/>
    <property type="match status" value="1"/>
</dbReference>
<dbReference type="PANTHER" id="PTHR42673:SF4">
    <property type="entry name" value="MALEYLACETOACETATE ISOMERASE"/>
    <property type="match status" value="1"/>
</dbReference>
<dbReference type="Proteomes" id="UP001152321">
    <property type="component" value="Unassembled WGS sequence"/>
</dbReference>
<dbReference type="Pfam" id="PF14497">
    <property type="entry name" value="GST_C_3"/>
    <property type="match status" value="1"/>
</dbReference>
<dbReference type="CDD" id="cd03042">
    <property type="entry name" value="GST_N_Zeta"/>
    <property type="match status" value="1"/>
</dbReference>
<dbReference type="InterPro" id="IPR036282">
    <property type="entry name" value="Glutathione-S-Trfase_C_sf"/>
</dbReference>
<dbReference type="InterPro" id="IPR036249">
    <property type="entry name" value="Thioredoxin-like_sf"/>
</dbReference>
<dbReference type="PROSITE" id="PS50405">
    <property type="entry name" value="GST_CTER"/>
    <property type="match status" value="1"/>
</dbReference>
<evidence type="ECO:0000259" key="2">
    <source>
        <dbReference type="PROSITE" id="PS50404"/>
    </source>
</evidence>
<evidence type="ECO:0000313" key="5">
    <source>
        <dbReference type="Proteomes" id="UP001152321"/>
    </source>
</evidence>
<dbReference type="Pfam" id="PF13417">
    <property type="entry name" value="GST_N_3"/>
    <property type="match status" value="1"/>
</dbReference>
<comment type="caution">
    <text evidence="4">The sequence shown here is derived from an EMBL/GenBank/DDBJ whole genome shotgun (WGS) entry which is preliminary data.</text>
</comment>
<gene>
    <name evidence="4" type="primary">maiA</name>
    <name evidence="4" type="ORF">NWE73_12845</name>
</gene>
<dbReference type="EMBL" id="JANRMI010000003">
    <property type="protein sequence ID" value="MDG0817261.1"/>
    <property type="molecule type" value="Genomic_DNA"/>
</dbReference>
<name>A0ABT6DN61_9BACT</name>